<dbReference type="HOGENOM" id="CLU_3179522_0_0_9"/>
<evidence type="ECO:0000313" key="2">
    <source>
        <dbReference type="Proteomes" id="UP000016511"/>
    </source>
</evidence>
<evidence type="ECO:0000313" key="1">
    <source>
        <dbReference type="EMBL" id="ERI09558.1"/>
    </source>
</evidence>
<gene>
    <name evidence="1" type="ORF">HMPREF0083_02399</name>
</gene>
<dbReference type="AlphaFoldDB" id="U1X4U1"/>
<protein>
    <submittedName>
        <fullName evidence="1">Uncharacterized protein</fullName>
    </submittedName>
</protein>
<dbReference type="EMBL" id="AWSJ01000147">
    <property type="protein sequence ID" value="ERI09558.1"/>
    <property type="molecule type" value="Genomic_DNA"/>
</dbReference>
<comment type="caution">
    <text evidence="1">The sequence shown here is derived from an EMBL/GenBank/DDBJ whole genome shotgun (WGS) entry which is preliminary data.</text>
</comment>
<organism evidence="1 2">
    <name type="scientific">Aneurinibacillus aneurinilyticus ATCC 12856</name>
    <dbReference type="NCBI Taxonomy" id="649747"/>
    <lineage>
        <taxon>Bacteria</taxon>
        <taxon>Bacillati</taxon>
        <taxon>Bacillota</taxon>
        <taxon>Bacilli</taxon>
        <taxon>Bacillales</taxon>
        <taxon>Paenibacillaceae</taxon>
        <taxon>Aneurinibacillus group</taxon>
        <taxon>Aneurinibacillus</taxon>
    </lineage>
</organism>
<dbReference type="Proteomes" id="UP000016511">
    <property type="component" value="Unassembled WGS sequence"/>
</dbReference>
<name>U1X4U1_ANEAE</name>
<sequence length="46" mass="4977">MPVQCFLLTTVACFHGNKPVMKKSEAGDLSALPVQDILFKTGKNPT</sequence>
<reference evidence="1 2" key="1">
    <citation type="submission" date="2013-08" db="EMBL/GenBank/DDBJ databases">
        <authorList>
            <person name="Weinstock G."/>
            <person name="Sodergren E."/>
            <person name="Wylie T."/>
            <person name="Fulton L."/>
            <person name="Fulton R."/>
            <person name="Fronick C."/>
            <person name="O'Laughlin M."/>
            <person name="Godfrey J."/>
            <person name="Miner T."/>
            <person name="Herter B."/>
            <person name="Appelbaum E."/>
            <person name="Cordes M."/>
            <person name="Lek S."/>
            <person name="Wollam A."/>
            <person name="Pepin K.H."/>
            <person name="Palsikar V.B."/>
            <person name="Mitreva M."/>
            <person name="Wilson R.K."/>
        </authorList>
    </citation>
    <scope>NUCLEOTIDE SEQUENCE [LARGE SCALE GENOMIC DNA]</scope>
    <source>
        <strain evidence="1 2">ATCC 12856</strain>
    </source>
</reference>
<keyword evidence="2" id="KW-1185">Reference proteome</keyword>
<accession>U1X4U1</accession>
<proteinExistence type="predicted"/>